<evidence type="ECO:0000313" key="2">
    <source>
        <dbReference type="Proteomes" id="UP000261660"/>
    </source>
</evidence>
<dbReference type="STRING" id="56723.ENSLBEP00000031379"/>
<reference evidence="1" key="1">
    <citation type="submission" date="2025-08" db="UniProtKB">
        <authorList>
            <consortium name="Ensembl"/>
        </authorList>
    </citation>
    <scope>IDENTIFICATION</scope>
</reference>
<dbReference type="Gene3D" id="3.40.50.12700">
    <property type="match status" value="1"/>
</dbReference>
<reference evidence="1" key="2">
    <citation type="submission" date="2025-09" db="UniProtKB">
        <authorList>
            <consortium name="Ensembl"/>
        </authorList>
    </citation>
    <scope>IDENTIFICATION</scope>
</reference>
<dbReference type="GeneTree" id="ENSGT00940000176971"/>
<dbReference type="AlphaFoldDB" id="A0A3Q3GIJ6"/>
<protein>
    <recommendedName>
        <fullName evidence="3">SGNH hydrolase-type esterase domain-containing protein</fullName>
    </recommendedName>
</protein>
<keyword evidence="2" id="KW-1185">Reference proteome</keyword>
<accession>A0A3Q3GIJ6</accession>
<dbReference type="Gene3D" id="3.40.50.12690">
    <property type="match status" value="1"/>
</dbReference>
<dbReference type="Ensembl" id="ENSLBET00000032804.1">
    <property type="protein sequence ID" value="ENSLBEP00000031379.1"/>
    <property type="gene ID" value="ENSLBEG00000023685.1"/>
</dbReference>
<organism evidence="1 2">
    <name type="scientific">Labrus bergylta</name>
    <name type="common">ballan wrasse</name>
    <dbReference type="NCBI Taxonomy" id="56723"/>
    <lineage>
        <taxon>Eukaryota</taxon>
        <taxon>Metazoa</taxon>
        <taxon>Chordata</taxon>
        <taxon>Craniata</taxon>
        <taxon>Vertebrata</taxon>
        <taxon>Euteleostomi</taxon>
        <taxon>Actinopterygii</taxon>
        <taxon>Neopterygii</taxon>
        <taxon>Teleostei</taxon>
        <taxon>Neoteleostei</taxon>
        <taxon>Acanthomorphata</taxon>
        <taxon>Eupercaria</taxon>
        <taxon>Labriformes</taxon>
        <taxon>Labridae</taxon>
        <taxon>Labrus</taxon>
    </lineage>
</organism>
<evidence type="ECO:0008006" key="3">
    <source>
        <dbReference type="Google" id="ProtNLM"/>
    </source>
</evidence>
<sequence length="132" mass="14685">MVGTRDSIIRNVQSGSTITFCFPGATVRDITDRNIELLAKKPENTKVIIQVGTNDIRKQQSELLKTDVVHLFTTLKRSVIDIHMSGPIPSCGRGCGLLALHTWLSSACNGLSHQLCMQNYRHSCKTCWTAVW</sequence>
<dbReference type="InParanoid" id="A0A3Q3GIJ6"/>
<evidence type="ECO:0000313" key="1">
    <source>
        <dbReference type="Ensembl" id="ENSLBEP00000031379.1"/>
    </source>
</evidence>
<dbReference type="SUPFAM" id="SSF52266">
    <property type="entry name" value="SGNH hydrolase"/>
    <property type="match status" value="1"/>
</dbReference>
<proteinExistence type="predicted"/>
<name>A0A3Q3GIJ6_9LABR</name>
<dbReference type="Proteomes" id="UP000261660">
    <property type="component" value="Unplaced"/>
</dbReference>